<keyword evidence="1" id="KW-1133">Transmembrane helix</keyword>
<feature type="transmembrane region" description="Helical" evidence="1">
    <location>
        <begin position="149"/>
        <end position="167"/>
    </location>
</feature>
<dbReference type="AlphaFoldDB" id="A0A6C0AHC0"/>
<protein>
    <submittedName>
        <fullName evidence="2">Uncharacterized protein</fullName>
    </submittedName>
</protein>
<evidence type="ECO:0000313" key="2">
    <source>
        <dbReference type="EMBL" id="QHS79122.1"/>
    </source>
</evidence>
<feature type="transmembrane region" description="Helical" evidence="1">
    <location>
        <begin position="49"/>
        <end position="72"/>
    </location>
</feature>
<reference evidence="2" key="1">
    <citation type="journal article" date="2020" name="Nature">
        <title>Giant virus diversity and host interactions through global metagenomics.</title>
        <authorList>
            <person name="Schulz F."/>
            <person name="Roux S."/>
            <person name="Paez-Espino D."/>
            <person name="Jungbluth S."/>
            <person name="Walsh D.A."/>
            <person name="Denef V.J."/>
            <person name="McMahon K.D."/>
            <person name="Konstantinidis K.T."/>
            <person name="Eloe-Fadrosh E.A."/>
            <person name="Kyrpides N.C."/>
            <person name="Woyke T."/>
        </authorList>
    </citation>
    <scope>NUCLEOTIDE SEQUENCE</scope>
    <source>
        <strain evidence="2">GVMAG-S-1035118-87</strain>
    </source>
</reference>
<sequence>MFHDISRFSKTSDYFALLNGALMVECVVIFLSLKGMIHSKTLKYWYKQYGLAAVIADVCIVMIGFLITRFLYPFSTFHIVYFILLALLVQVIHDLGFYAFFSAVPRGANGMIDTFKDYGKEMGGHAILGDSNIILFSCLVASFMAGQSFNTNMVTFIVTLYFIPYFINI</sequence>
<organism evidence="2">
    <name type="scientific">viral metagenome</name>
    <dbReference type="NCBI Taxonomy" id="1070528"/>
    <lineage>
        <taxon>unclassified sequences</taxon>
        <taxon>metagenomes</taxon>
        <taxon>organismal metagenomes</taxon>
    </lineage>
</organism>
<feature type="transmembrane region" description="Helical" evidence="1">
    <location>
        <begin position="78"/>
        <end position="101"/>
    </location>
</feature>
<proteinExistence type="predicted"/>
<feature type="transmembrane region" description="Helical" evidence="1">
    <location>
        <begin position="122"/>
        <end position="143"/>
    </location>
</feature>
<feature type="transmembrane region" description="Helical" evidence="1">
    <location>
        <begin position="14"/>
        <end position="37"/>
    </location>
</feature>
<keyword evidence="1" id="KW-0812">Transmembrane</keyword>
<dbReference type="EMBL" id="MN740626">
    <property type="protein sequence ID" value="QHS79122.1"/>
    <property type="molecule type" value="Genomic_DNA"/>
</dbReference>
<keyword evidence="1" id="KW-0472">Membrane</keyword>
<evidence type="ECO:0000256" key="1">
    <source>
        <dbReference type="SAM" id="Phobius"/>
    </source>
</evidence>
<name>A0A6C0AHC0_9ZZZZ</name>
<accession>A0A6C0AHC0</accession>